<dbReference type="Proteomes" id="UP001524383">
    <property type="component" value="Unassembled WGS sequence"/>
</dbReference>
<dbReference type="InterPro" id="IPR016195">
    <property type="entry name" value="Pol/histidinol_Pase-like"/>
</dbReference>
<feature type="region of interest" description="Disordered" evidence="1">
    <location>
        <begin position="288"/>
        <end position="314"/>
    </location>
</feature>
<dbReference type="PANTHER" id="PTHR42924:SF3">
    <property type="entry name" value="POLYMERASE_HISTIDINOL PHOSPHATASE N-TERMINAL DOMAIN-CONTAINING PROTEIN"/>
    <property type="match status" value="1"/>
</dbReference>
<dbReference type="PANTHER" id="PTHR42924">
    <property type="entry name" value="EXONUCLEASE"/>
    <property type="match status" value="1"/>
</dbReference>
<keyword evidence="4" id="KW-1185">Reference proteome</keyword>
<proteinExistence type="predicted"/>
<accession>A0ABD4TJM2</accession>
<evidence type="ECO:0000313" key="4">
    <source>
        <dbReference type="Proteomes" id="UP001524383"/>
    </source>
</evidence>
<dbReference type="SMART" id="SM00481">
    <property type="entry name" value="POLIIIAc"/>
    <property type="match status" value="1"/>
</dbReference>
<organism evidence="3 4">
    <name type="scientific">Methanocalculus taiwanensis</name>
    <dbReference type="NCBI Taxonomy" id="106207"/>
    <lineage>
        <taxon>Archaea</taxon>
        <taxon>Methanobacteriati</taxon>
        <taxon>Methanobacteriota</taxon>
        <taxon>Stenosarchaea group</taxon>
        <taxon>Methanomicrobia</taxon>
        <taxon>Methanomicrobiales</taxon>
        <taxon>Methanocalculaceae</taxon>
        <taxon>Methanocalculus</taxon>
    </lineage>
</organism>
<dbReference type="InterPro" id="IPR003141">
    <property type="entry name" value="Pol/His_phosphatase_N"/>
</dbReference>
<protein>
    <submittedName>
        <fullName evidence="3">Histidinol-phosphatase</fullName>
    </submittedName>
</protein>
<dbReference type="SUPFAM" id="SSF89550">
    <property type="entry name" value="PHP domain-like"/>
    <property type="match status" value="1"/>
</dbReference>
<dbReference type="InterPro" id="IPR004013">
    <property type="entry name" value="PHP_dom"/>
</dbReference>
<evidence type="ECO:0000259" key="2">
    <source>
        <dbReference type="SMART" id="SM00481"/>
    </source>
</evidence>
<dbReference type="InterPro" id="IPR052018">
    <property type="entry name" value="PHP_domain"/>
</dbReference>
<evidence type="ECO:0000256" key="1">
    <source>
        <dbReference type="SAM" id="MobiDB-lite"/>
    </source>
</evidence>
<evidence type="ECO:0000313" key="3">
    <source>
        <dbReference type="EMBL" id="MCQ1538472.1"/>
    </source>
</evidence>
<name>A0ABD4TJM2_9EURY</name>
<dbReference type="Pfam" id="PF02811">
    <property type="entry name" value="PHP"/>
    <property type="match status" value="1"/>
</dbReference>
<reference evidence="3 4" key="1">
    <citation type="submission" date="2019-08" db="EMBL/GenBank/DDBJ databases">
        <authorList>
            <person name="Chen S.-C."/>
            <person name="Lai M.-C."/>
            <person name="You Y.-T."/>
        </authorList>
    </citation>
    <scope>NUCLEOTIDE SEQUENCE [LARGE SCALE GENOMIC DNA]</scope>
    <source>
        <strain evidence="3 4">P2F9704a</strain>
    </source>
</reference>
<dbReference type="Gene3D" id="3.20.20.140">
    <property type="entry name" value="Metal-dependent hydrolases"/>
    <property type="match status" value="1"/>
</dbReference>
<feature type="domain" description="Polymerase/histidinol phosphatase N-terminal" evidence="2">
    <location>
        <begin position="30"/>
        <end position="92"/>
    </location>
</feature>
<dbReference type="EMBL" id="VOTZ01000010">
    <property type="protein sequence ID" value="MCQ1538472.1"/>
    <property type="molecule type" value="Genomic_DNA"/>
</dbReference>
<sequence length="314" mass="35153">MKRFMQDNKGGICYCPPDIAALQADGYYPVDMHLHTSHSDGKTKIPDLIRYAEREKIGVAITDHNTISGSLDALAQKPKHLLIPGIELETKEGPHLLFYFYTSADMEDFFNEFTRERNRRRPGLPENLPVLECLLLAKDYDCLRIAAHPYGYYGINRGILKCIEKEMLPGVLDHIDGIEVICGGMMYGLNKKAIVYAETHNIAYTGGSDAHILSDVGNVVSAVAAETVEEFLDGIIRRENLVIGSSGGYIARCATAGVIAWSFVPYTFEQAGVHYRYQKHRTTNLVSSYRTKISSDHSRQKEGEGDSEERREEA</sequence>
<dbReference type="AlphaFoldDB" id="A0ABD4TJM2"/>
<feature type="compositionally biased region" description="Basic and acidic residues" evidence="1">
    <location>
        <begin position="293"/>
        <end position="314"/>
    </location>
</feature>
<comment type="caution">
    <text evidence="3">The sequence shown here is derived from an EMBL/GenBank/DDBJ whole genome shotgun (WGS) entry which is preliminary data.</text>
</comment>
<gene>
    <name evidence="3" type="ORF">FTO68_05660</name>
</gene>
<dbReference type="CDD" id="cd07432">
    <property type="entry name" value="PHP_HisPPase"/>
    <property type="match status" value="1"/>
</dbReference>
<dbReference type="Pfam" id="PF13263">
    <property type="entry name" value="PHP_C"/>
    <property type="match status" value="1"/>
</dbReference>